<reference evidence="1" key="1">
    <citation type="journal article" date="2007" name="Science">
        <title>Draft genome of the filarial nematode parasite Brugia malayi.</title>
        <authorList>
            <person name="Ghedin E."/>
            <person name="Wang S."/>
            <person name="Spiro D."/>
            <person name="Caler E."/>
            <person name="Zhao Q."/>
            <person name="Crabtree J."/>
            <person name="Allen J.E."/>
            <person name="Delcher A.L."/>
            <person name="Guiliano D.B."/>
            <person name="Miranda-Saavedra D."/>
            <person name="Angiuoli S.V."/>
            <person name="Creasy T."/>
            <person name="Amedeo P."/>
            <person name="Haas B."/>
            <person name="El-Sayed N.M."/>
            <person name="Wortman J.R."/>
            <person name="Feldblyum T."/>
            <person name="Tallon L."/>
            <person name="Schatz M."/>
            <person name="Shumway M."/>
            <person name="Koo H."/>
            <person name="Salzberg S.L."/>
            <person name="Schobel S."/>
            <person name="Pertea M."/>
            <person name="Pop M."/>
            <person name="White O."/>
            <person name="Barton G.J."/>
            <person name="Carlow C.K."/>
            <person name="Crawford M.J."/>
            <person name="Daub J."/>
            <person name="Dimmic M.W."/>
            <person name="Estes C.F."/>
            <person name="Foster J.M."/>
            <person name="Ganatra M."/>
            <person name="Gregory W.F."/>
            <person name="Johnson N.M."/>
            <person name="Jin J."/>
            <person name="Komuniecki R."/>
            <person name="Korf I."/>
            <person name="Kumar S."/>
            <person name="Laney S."/>
            <person name="Li B.W."/>
            <person name="Li W."/>
            <person name="Lindblom T.H."/>
            <person name="Lustigman S."/>
            <person name="Ma D."/>
            <person name="Maina C.V."/>
            <person name="Martin D.M."/>
            <person name="McCarter J.P."/>
            <person name="McReynolds L."/>
            <person name="Mitreva M."/>
            <person name="Nutman T.B."/>
            <person name="Parkinson J."/>
            <person name="Peregrin-Alvarez J.M."/>
            <person name="Poole C."/>
            <person name="Ren Q."/>
            <person name="Saunders L."/>
            <person name="Sluder A.E."/>
            <person name="Smith K."/>
            <person name="Stanke M."/>
            <person name="Unnasch T.R."/>
            <person name="Ware J."/>
            <person name="Wei A.D."/>
            <person name="Weil G."/>
            <person name="Williams D.J."/>
            <person name="Zhang Y."/>
            <person name="Williams S.A."/>
            <person name="Fraser-Liggett C."/>
            <person name="Slatko B."/>
            <person name="Blaxter M.L."/>
            <person name="Scott A.L."/>
        </authorList>
    </citation>
    <scope>NUCLEOTIDE SEQUENCE</scope>
    <source>
        <strain evidence="1">FR3</strain>
    </source>
</reference>
<accession>A0A0J9XV69</accession>
<evidence type="ECO:0000313" key="2">
    <source>
        <dbReference type="WormBase" id="Bm5471"/>
    </source>
</evidence>
<organism evidence="1">
    <name type="scientific">Brugia malayi</name>
    <name type="common">Filarial nematode worm</name>
    <dbReference type="NCBI Taxonomy" id="6279"/>
    <lineage>
        <taxon>Eukaryota</taxon>
        <taxon>Metazoa</taxon>
        <taxon>Ecdysozoa</taxon>
        <taxon>Nematoda</taxon>
        <taxon>Chromadorea</taxon>
        <taxon>Rhabditida</taxon>
        <taxon>Spirurina</taxon>
        <taxon>Spiruromorpha</taxon>
        <taxon>Filarioidea</taxon>
        <taxon>Onchocercidae</taxon>
        <taxon>Brugia</taxon>
    </lineage>
</organism>
<sequence>ICENDSVWYLLHYSNSGGNFTLHSPIYATVFAVVAHKPISIVDVDTQPCGQTDLQRAYMTLIFYINSTHQLSINFEIKHVAEQSRLTYLSVSGSKFGIRIESSLLPQIENIISNNNDNGLTILAYNDNNNFSDVSVVFYIVLIFHF</sequence>
<dbReference type="EMBL" id="LN856957">
    <property type="protein sequence ID" value="CDP96390.1"/>
    <property type="molecule type" value="Genomic_DNA"/>
</dbReference>
<proteinExistence type="predicted"/>
<feature type="non-terminal residue" evidence="1">
    <location>
        <position position="1"/>
    </location>
</feature>
<dbReference type="AlphaFoldDB" id="A0A0J9XV69"/>
<gene>
    <name evidence="1 2" type="ORF">Bm5471</name>
    <name evidence="1" type="ORF">BM_Bm5471</name>
</gene>
<protein>
    <submittedName>
        <fullName evidence="1">Bm5471</fullName>
    </submittedName>
</protein>
<dbReference type="WormBase" id="Bm5471">
    <property type="protein sequence ID" value="BM40284"/>
    <property type="gene ID" value="WBGene00225732"/>
</dbReference>
<name>A0A0J9XV69_BRUMA</name>
<evidence type="ECO:0000313" key="1">
    <source>
        <dbReference type="EMBL" id="CDP96390.1"/>
    </source>
</evidence>
<reference evidence="1" key="2">
    <citation type="submission" date="2012-12" db="EMBL/GenBank/DDBJ databases">
        <authorList>
            <person name="Gao Y.W."/>
            <person name="Fan S.T."/>
            <person name="Sun H.T."/>
            <person name="Wang Z."/>
            <person name="Gao X.L."/>
            <person name="Li Y.G."/>
            <person name="Wang T.C."/>
            <person name="Zhang K."/>
            <person name="Xu W.W."/>
            <person name="Yu Z.J."/>
            <person name="Xia X.Z."/>
        </authorList>
    </citation>
    <scope>NUCLEOTIDE SEQUENCE</scope>
    <source>
        <strain evidence="1">FR3</strain>
    </source>
</reference>